<evidence type="ECO:0000313" key="1">
    <source>
        <dbReference type="EMBL" id="MDV5169943.1"/>
    </source>
</evidence>
<organism evidence="1 2">
    <name type="scientific">Photobacterium rosenbergii</name>
    <dbReference type="NCBI Taxonomy" id="294936"/>
    <lineage>
        <taxon>Bacteria</taxon>
        <taxon>Pseudomonadati</taxon>
        <taxon>Pseudomonadota</taxon>
        <taxon>Gammaproteobacteria</taxon>
        <taxon>Vibrionales</taxon>
        <taxon>Vibrionaceae</taxon>
        <taxon>Photobacterium</taxon>
    </lineage>
</organism>
<evidence type="ECO:0000313" key="2">
    <source>
        <dbReference type="Proteomes" id="UP001186452"/>
    </source>
</evidence>
<protein>
    <submittedName>
        <fullName evidence="1">Uncharacterized protein</fullName>
    </submittedName>
</protein>
<dbReference type="RefSeq" id="WP_317522702.1">
    <property type="nucleotide sequence ID" value="NZ_JAWJZI010000004.1"/>
</dbReference>
<name>A0ABU3ZIY3_9GAMM</name>
<dbReference type="Proteomes" id="UP001186452">
    <property type="component" value="Unassembled WGS sequence"/>
</dbReference>
<gene>
    <name evidence="1" type="ORF">R2X38_13150</name>
</gene>
<sequence length="45" mass="4578">MKTTAAKVPVILAGGGSALLSDSFSGVSEVVRPARSIALGFVFNR</sequence>
<dbReference type="EMBL" id="JAWJZI010000004">
    <property type="protein sequence ID" value="MDV5169943.1"/>
    <property type="molecule type" value="Genomic_DNA"/>
</dbReference>
<reference evidence="1 2" key="1">
    <citation type="submission" date="2023-10" db="EMBL/GenBank/DDBJ databases">
        <title>Marine bacteria isolated from horseshoe crab.</title>
        <authorList>
            <person name="Cheng T.H."/>
        </authorList>
    </citation>
    <scope>NUCLEOTIDE SEQUENCE [LARGE SCALE GENOMIC DNA]</scope>
    <source>
        <strain evidence="1 2">HSC6</strain>
    </source>
</reference>
<accession>A0ABU3ZIY3</accession>
<comment type="caution">
    <text evidence="1">The sequence shown here is derived from an EMBL/GenBank/DDBJ whole genome shotgun (WGS) entry which is preliminary data.</text>
</comment>
<proteinExistence type="predicted"/>
<keyword evidence="2" id="KW-1185">Reference proteome</keyword>